<proteinExistence type="predicted"/>
<dbReference type="AlphaFoldDB" id="A0AAD5GU18"/>
<evidence type="ECO:0000313" key="2">
    <source>
        <dbReference type="EMBL" id="KAI7751813.1"/>
    </source>
</evidence>
<evidence type="ECO:0000256" key="1">
    <source>
        <dbReference type="SAM" id="MobiDB-lite"/>
    </source>
</evidence>
<keyword evidence="3" id="KW-1185">Reference proteome</keyword>
<accession>A0AAD5GU18</accession>
<protein>
    <submittedName>
        <fullName evidence="2">Uncharacterized protein</fullName>
    </submittedName>
</protein>
<sequence>VFPLICITLLIPPPTIPAHLRSGRNRGRQRNQRQIESGSFASSTDGVKVLCVLRIHEVLALCQVAVDRDKVQMCSPYKTVVFRPPFIGIQVFDEIHERGRRRKFER</sequence>
<comment type="caution">
    <text evidence="2">The sequence shown here is derived from an EMBL/GenBank/DDBJ whole genome shotgun (WGS) entry which is preliminary data.</text>
</comment>
<organism evidence="2 3">
    <name type="scientific">Ambrosia artemisiifolia</name>
    <name type="common">Common ragweed</name>
    <dbReference type="NCBI Taxonomy" id="4212"/>
    <lineage>
        <taxon>Eukaryota</taxon>
        <taxon>Viridiplantae</taxon>
        <taxon>Streptophyta</taxon>
        <taxon>Embryophyta</taxon>
        <taxon>Tracheophyta</taxon>
        <taxon>Spermatophyta</taxon>
        <taxon>Magnoliopsida</taxon>
        <taxon>eudicotyledons</taxon>
        <taxon>Gunneridae</taxon>
        <taxon>Pentapetalae</taxon>
        <taxon>asterids</taxon>
        <taxon>campanulids</taxon>
        <taxon>Asterales</taxon>
        <taxon>Asteraceae</taxon>
        <taxon>Asteroideae</taxon>
        <taxon>Heliantheae alliance</taxon>
        <taxon>Heliantheae</taxon>
        <taxon>Ambrosia</taxon>
    </lineage>
</organism>
<feature type="compositionally biased region" description="Basic residues" evidence="1">
    <location>
        <begin position="21"/>
        <end position="31"/>
    </location>
</feature>
<feature type="region of interest" description="Disordered" evidence="1">
    <location>
        <begin position="20"/>
        <end position="39"/>
    </location>
</feature>
<evidence type="ECO:0000313" key="3">
    <source>
        <dbReference type="Proteomes" id="UP001206925"/>
    </source>
</evidence>
<dbReference type="Proteomes" id="UP001206925">
    <property type="component" value="Unassembled WGS sequence"/>
</dbReference>
<name>A0AAD5GU18_AMBAR</name>
<dbReference type="EMBL" id="JAMZMK010005811">
    <property type="protein sequence ID" value="KAI7751813.1"/>
    <property type="molecule type" value="Genomic_DNA"/>
</dbReference>
<reference evidence="2" key="1">
    <citation type="submission" date="2022-06" db="EMBL/GenBank/DDBJ databases">
        <title>Uncovering the hologenomic basis of an extraordinary plant invasion.</title>
        <authorList>
            <person name="Bieker V.C."/>
            <person name="Martin M.D."/>
            <person name="Gilbert T."/>
            <person name="Hodgins K."/>
            <person name="Battlay P."/>
            <person name="Petersen B."/>
            <person name="Wilson J."/>
        </authorList>
    </citation>
    <scope>NUCLEOTIDE SEQUENCE</scope>
    <source>
        <strain evidence="2">AA19_3_7</strain>
        <tissue evidence="2">Leaf</tissue>
    </source>
</reference>
<feature type="non-terminal residue" evidence="2">
    <location>
        <position position="106"/>
    </location>
</feature>
<gene>
    <name evidence="2" type="ORF">M8C21_031142</name>
</gene>